<dbReference type="AlphaFoldDB" id="A0A6J4V7P7"/>
<dbReference type="SUPFAM" id="SSF51735">
    <property type="entry name" value="NAD(P)-binding Rossmann-fold domains"/>
    <property type="match status" value="1"/>
</dbReference>
<dbReference type="Pfam" id="PF02894">
    <property type="entry name" value="GFO_IDH_MocA_C"/>
    <property type="match status" value="1"/>
</dbReference>
<dbReference type="Gene3D" id="3.30.360.10">
    <property type="entry name" value="Dihydrodipicolinate Reductase, domain 2"/>
    <property type="match status" value="1"/>
</dbReference>
<dbReference type="Gene3D" id="3.40.50.720">
    <property type="entry name" value="NAD(P)-binding Rossmann-like Domain"/>
    <property type="match status" value="1"/>
</dbReference>
<dbReference type="SUPFAM" id="SSF55347">
    <property type="entry name" value="Glyceraldehyde-3-phosphate dehydrogenase-like, C-terminal domain"/>
    <property type="match status" value="1"/>
</dbReference>
<feature type="region of interest" description="Disordered" evidence="2">
    <location>
        <begin position="352"/>
        <end position="376"/>
    </location>
</feature>
<dbReference type="GO" id="GO:0016491">
    <property type="term" value="F:oxidoreductase activity"/>
    <property type="evidence" value="ECO:0007669"/>
    <property type="project" value="UniProtKB-KW"/>
</dbReference>
<dbReference type="Pfam" id="PF01408">
    <property type="entry name" value="GFO_IDH_MocA"/>
    <property type="match status" value="1"/>
</dbReference>
<evidence type="ECO:0008006" key="6">
    <source>
        <dbReference type="Google" id="ProtNLM"/>
    </source>
</evidence>
<dbReference type="EMBL" id="CADCWN010000141">
    <property type="protein sequence ID" value="CAA9569345.1"/>
    <property type="molecule type" value="Genomic_DNA"/>
</dbReference>
<gene>
    <name evidence="5" type="ORF">AVDCRST_MAG18-1791</name>
</gene>
<dbReference type="PANTHER" id="PTHR43818">
    <property type="entry name" value="BCDNA.GH03377"/>
    <property type="match status" value="1"/>
</dbReference>
<dbReference type="InterPro" id="IPR000683">
    <property type="entry name" value="Gfo/Idh/MocA-like_OxRdtase_N"/>
</dbReference>
<evidence type="ECO:0000256" key="2">
    <source>
        <dbReference type="SAM" id="MobiDB-lite"/>
    </source>
</evidence>
<evidence type="ECO:0000256" key="1">
    <source>
        <dbReference type="ARBA" id="ARBA00023002"/>
    </source>
</evidence>
<feature type="domain" description="Gfo/Idh/MocA-like oxidoreductase C-terminal" evidence="4">
    <location>
        <begin position="175"/>
        <end position="352"/>
    </location>
</feature>
<accession>A0A6J4V7P7</accession>
<evidence type="ECO:0000259" key="3">
    <source>
        <dbReference type="Pfam" id="PF01408"/>
    </source>
</evidence>
<protein>
    <recommendedName>
        <fullName evidence="6">GH109</fullName>
    </recommendedName>
</protein>
<evidence type="ECO:0000259" key="4">
    <source>
        <dbReference type="Pfam" id="PF02894"/>
    </source>
</evidence>
<evidence type="ECO:0000313" key="5">
    <source>
        <dbReference type="EMBL" id="CAA9569345.1"/>
    </source>
</evidence>
<feature type="domain" description="Gfo/Idh/MocA-like oxidoreductase N-terminal" evidence="3">
    <location>
        <begin position="5"/>
        <end position="123"/>
    </location>
</feature>
<organism evidence="5">
    <name type="scientific">uncultured Thermomicrobiales bacterium</name>
    <dbReference type="NCBI Taxonomy" id="1645740"/>
    <lineage>
        <taxon>Bacteria</taxon>
        <taxon>Pseudomonadati</taxon>
        <taxon>Thermomicrobiota</taxon>
        <taxon>Thermomicrobia</taxon>
        <taxon>Thermomicrobiales</taxon>
        <taxon>environmental samples</taxon>
    </lineage>
</organism>
<dbReference type="PANTHER" id="PTHR43818:SF11">
    <property type="entry name" value="BCDNA.GH03377"/>
    <property type="match status" value="1"/>
</dbReference>
<reference evidence="5" key="1">
    <citation type="submission" date="2020-02" db="EMBL/GenBank/DDBJ databases">
        <authorList>
            <person name="Meier V. D."/>
        </authorList>
    </citation>
    <scope>NUCLEOTIDE SEQUENCE</scope>
    <source>
        <strain evidence="5">AVDCRST_MAG18</strain>
    </source>
</reference>
<dbReference type="InterPro" id="IPR050463">
    <property type="entry name" value="Gfo/Idh/MocA_oxidrdct_glycsds"/>
</dbReference>
<name>A0A6J4V7P7_9BACT</name>
<dbReference type="GO" id="GO:0000166">
    <property type="term" value="F:nucleotide binding"/>
    <property type="evidence" value="ECO:0007669"/>
    <property type="project" value="InterPro"/>
</dbReference>
<dbReference type="InterPro" id="IPR036291">
    <property type="entry name" value="NAD(P)-bd_dom_sf"/>
</dbReference>
<sequence>MAEPFGVAVFGCGGVSQGHFSAYAANPKARLIAAVDVRPALAQAAAERWGARRWYGSVAEALADPEIQVADLCLPHHHHAPVAIQAAAAGKHVFVEKPIANTLEEADAMIAACQQHGVLLMVDQTKRYQNRHRTLKRLLDAGYVGAPILVRAAYLQDITYAWAHMEPERLATYWKHDGVIAGIGIHVLDLLRWLIGEATEVQAVASTSDLIDPARATEDTGLVTLRFANGCVGEATVSYVLKDPRLASGWDVMPIEIFGRDGSIRMDWDDTITVTSRTIGGEAGAGVFQIHPTPPVGAPRPPVEGMAGAIDHLLDCLREGQQPLTHGEDARSSLELVEAAYRSIAEGRPIRLPLTPTAPDRVADRPAIGASTGGRA</sequence>
<proteinExistence type="predicted"/>
<dbReference type="InterPro" id="IPR004104">
    <property type="entry name" value="Gfo/Idh/MocA-like_OxRdtase_C"/>
</dbReference>
<keyword evidence="1" id="KW-0560">Oxidoreductase</keyword>